<reference evidence="8 9" key="1">
    <citation type="submission" date="2015-04" db="EMBL/GenBank/DDBJ databases">
        <title>Complete genome sequence of Schizopora paradoxa KUC8140, a cosmopolitan wood degrader in East Asia.</title>
        <authorList>
            <consortium name="DOE Joint Genome Institute"/>
            <person name="Min B."/>
            <person name="Park H."/>
            <person name="Jang Y."/>
            <person name="Kim J.-J."/>
            <person name="Kim K.H."/>
            <person name="Pangilinan J."/>
            <person name="Lipzen A."/>
            <person name="Riley R."/>
            <person name="Grigoriev I.V."/>
            <person name="Spatafora J.W."/>
            <person name="Choi I.-G."/>
        </authorList>
    </citation>
    <scope>NUCLEOTIDE SEQUENCE [LARGE SCALE GENOMIC DNA]</scope>
    <source>
        <strain evidence="8 9">KUC8140</strain>
    </source>
</reference>
<feature type="region of interest" description="Disordered" evidence="7">
    <location>
        <begin position="215"/>
        <end position="272"/>
    </location>
</feature>
<dbReference type="OrthoDB" id="434647at2759"/>
<evidence type="ECO:0000256" key="4">
    <source>
        <dbReference type="ARBA" id="ARBA00022989"/>
    </source>
</evidence>
<evidence type="ECO:0000256" key="7">
    <source>
        <dbReference type="SAM" id="MobiDB-lite"/>
    </source>
</evidence>
<feature type="compositionally biased region" description="Polar residues" evidence="7">
    <location>
        <begin position="250"/>
        <end position="269"/>
    </location>
</feature>
<feature type="compositionally biased region" description="Acidic residues" evidence="7">
    <location>
        <begin position="288"/>
        <end position="298"/>
    </location>
</feature>
<dbReference type="Pfam" id="PF03134">
    <property type="entry name" value="TB2_DP1_HVA22"/>
    <property type="match status" value="1"/>
</dbReference>
<dbReference type="EMBL" id="KQ085890">
    <property type="protein sequence ID" value="KLO18987.1"/>
    <property type="molecule type" value="Genomic_DNA"/>
</dbReference>
<evidence type="ECO:0000256" key="3">
    <source>
        <dbReference type="ARBA" id="ARBA00022692"/>
    </source>
</evidence>
<dbReference type="AlphaFoldDB" id="A0A0H2S4F2"/>
<dbReference type="GO" id="GO:0016020">
    <property type="term" value="C:membrane"/>
    <property type="evidence" value="ECO:0007669"/>
    <property type="project" value="UniProtKB-SubCell"/>
</dbReference>
<gene>
    <name evidence="8" type="ORF">SCHPADRAFT_918858</name>
</gene>
<protein>
    <recommendedName>
        <fullName evidence="6">Protein YOP1</fullName>
    </recommendedName>
</protein>
<sequence>MFIYLITRIISSTVAFLYPGYASYKTLSQKPASEADLERWLMYWSVLGCIVGVEYVAEWIISWIPFYYTLKTLFLLYLALPQTQGASYLYKYHLQPFLDTHEAEIDAKLLRYKGFAYKYIQDRLRMVWDLILTSMGQAPAARPETAGEQPAVNPGAAPPPTLQDPASGPLQMLGGLWRAYGPAIVATGAAAFQQTSQNTRNAAPGTSFFDMAAAAMQPQSQTADSREAPKRRSSGQSSRERRRQPESDIFSDTASVSSIPVQQGSSSYLPLSGSEADLRARVSQFEEVEVPSDIEGYDVEPTSNRQGKPSSSRRTSWFGWPGASPTSSKKSD</sequence>
<evidence type="ECO:0000313" key="8">
    <source>
        <dbReference type="EMBL" id="KLO18987.1"/>
    </source>
</evidence>
<keyword evidence="4" id="KW-1133">Transmembrane helix</keyword>
<evidence type="ECO:0000256" key="1">
    <source>
        <dbReference type="ARBA" id="ARBA00004141"/>
    </source>
</evidence>
<dbReference type="STRING" id="27342.A0A0H2S4F2"/>
<evidence type="ECO:0000256" key="2">
    <source>
        <dbReference type="ARBA" id="ARBA00008573"/>
    </source>
</evidence>
<keyword evidence="9" id="KW-1185">Reference proteome</keyword>
<proteinExistence type="inferred from homology"/>
<feature type="compositionally biased region" description="Polar residues" evidence="7">
    <location>
        <begin position="301"/>
        <end position="315"/>
    </location>
</feature>
<feature type="region of interest" description="Disordered" evidence="7">
    <location>
        <begin position="288"/>
        <end position="332"/>
    </location>
</feature>
<keyword evidence="5" id="KW-0472">Membrane</keyword>
<evidence type="ECO:0000313" key="9">
    <source>
        <dbReference type="Proteomes" id="UP000053477"/>
    </source>
</evidence>
<dbReference type="InterPro" id="IPR004345">
    <property type="entry name" value="TB2_DP1_HVA22"/>
</dbReference>
<name>A0A0H2S4F2_9AGAM</name>
<keyword evidence="3" id="KW-0812">Transmembrane</keyword>
<dbReference type="InParanoid" id="A0A0H2S4F2"/>
<comment type="subcellular location">
    <subcellularLocation>
        <location evidence="1 6">Membrane</location>
        <topology evidence="1 6">Multi-pass membrane protein</topology>
    </subcellularLocation>
</comment>
<evidence type="ECO:0000256" key="5">
    <source>
        <dbReference type="ARBA" id="ARBA00023136"/>
    </source>
</evidence>
<feature type="region of interest" description="Disordered" evidence="7">
    <location>
        <begin position="141"/>
        <end position="168"/>
    </location>
</feature>
<dbReference type="PANTHER" id="PTHR12300:SF161">
    <property type="entry name" value="RECEPTOR EXPRESSION-ENHANCING PROTEIN"/>
    <property type="match status" value="1"/>
</dbReference>
<evidence type="ECO:0000256" key="6">
    <source>
        <dbReference type="RuleBase" id="RU362006"/>
    </source>
</evidence>
<comment type="similarity">
    <text evidence="2 6">Belongs to the DP1 family.</text>
</comment>
<dbReference type="Proteomes" id="UP000053477">
    <property type="component" value="Unassembled WGS sequence"/>
</dbReference>
<accession>A0A0H2S4F2</accession>
<organism evidence="8 9">
    <name type="scientific">Schizopora paradoxa</name>
    <dbReference type="NCBI Taxonomy" id="27342"/>
    <lineage>
        <taxon>Eukaryota</taxon>
        <taxon>Fungi</taxon>
        <taxon>Dikarya</taxon>
        <taxon>Basidiomycota</taxon>
        <taxon>Agaricomycotina</taxon>
        <taxon>Agaricomycetes</taxon>
        <taxon>Hymenochaetales</taxon>
        <taxon>Schizoporaceae</taxon>
        <taxon>Schizopora</taxon>
    </lineage>
</organism>
<dbReference type="PANTHER" id="PTHR12300">
    <property type="entry name" value="HVA22-LIKE PROTEINS"/>
    <property type="match status" value="1"/>
</dbReference>